<dbReference type="Proteomes" id="UP001220962">
    <property type="component" value="Chromosome"/>
</dbReference>
<proteinExistence type="predicted"/>
<dbReference type="AlphaFoldDB" id="A0AAX3MUS0"/>
<evidence type="ECO:0000313" key="3">
    <source>
        <dbReference type="Proteomes" id="UP001220962"/>
    </source>
</evidence>
<dbReference type="InterPro" id="IPR000182">
    <property type="entry name" value="GNAT_dom"/>
</dbReference>
<dbReference type="EMBL" id="CP118101">
    <property type="protein sequence ID" value="WDH80851.1"/>
    <property type="molecule type" value="Genomic_DNA"/>
</dbReference>
<gene>
    <name evidence="2" type="ORF">PUW23_15025</name>
</gene>
<dbReference type="Pfam" id="PF00583">
    <property type="entry name" value="Acetyltransf_1"/>
    <property type="match status" value="1"/>
</dbReference>
<dbReference type="InterPro" id="IPR016181">
    <property type="entry name" value="Acyl_CoA_acyltransferase"/>
</dbReference>
<dbReference type="Gene3D" id="3.40.630.30">
    <property type="match status" value="1"/>
</dbReference>
<dbReference type="SUPFAM" id="SSF55729">
    <property type="entry name" value="Acyl-CoA N-acyltransferases (Nat)"/>
    <property type="match status" value="1"/>
</dbReference>
<feature type="domain" description="N-acetyltransferase" evidence="1">
    <location>
        <begin position="12"/>
        <end position="160"/>
    </location>
</feature>
<dbReference type="PROSITE" id="PS51186">
    <property type="entry name" value="GNAT"/>
    <property type="match status" value="1"/>
</dbReference>
<name>A0AAX3MUS0_9BACL</name>
<dbReference type="GO" id="GO:0016747">
    <property type="term" value="F:acyltransferase activity, transferring groups other than amino-acyl groups"/>
    <property type="evidence" value="ECO:0007669"/>
    <property type="project" value="InterPro"/>
</dbReference>
<evidence type="ECO:0000259" key="1">
    <source>
        <dbReference type="PROSITE" id="PS51186"/>
    </source>
</evidence>
<evidence type="ECO:0000313" key="2">
    <source>
        <dbReference type="EMBL" id="WDH80851.1"/>
    </source>
</evidence>
<organism evidence="2 3">
    <name type="scientific">Paenibacillus urinalis</name>
    <dbReference type="NCBI Taxonomy" id="521520"/>
    <lineage>
        <taxon>Bacteria</taxon>
        <taxon>Bacillati</taxon>
        <taxon>Bacillota</taxon>
        <taxon>Bacilli</taxon>
        <taxon>Bacillales</taxon>
        <taxon>Paenibacillaceae</taxon>
        <taxon>Paenibacillus</taxon>
    </lineage>
</organism>
<accession>A0AAX3MUS0</accession>
<dbReference type="RefSeq" id="WP_047910414.1">
    <property type="nucleotide sequence ID" value="NZ_CP118101.1"/>
</dbReference>
<sequence>MYVHRSLEEQDLEIISSFPQTEKELKYVSPKFTYPLTPSQILQISEGRLELTVVLDQKTSEVVGYANIYRDISDESICWLGNVIVSPIYRGQGAAPYLIEVMLSKAKYNLGYHTVRLACHSTNSRGLAFYTKQGFKPFDIKLMNFGNERLITIHMHKELI</sequence>
<protein>
    <submittedName>
        <fullName evidence="2">GNAT family N-acetyltransferase</fullName>
    </submittedName>
</protein>
<dbReference type="CDD" id="cd04301">
    <property type="entry name" value="NAT_SF"/>
    <property type="match status" value="1"/>
</dbReference>
<reference evidence="2" key="1">
    <citation type="submission" date="2023-02" db="EMBL/GenBank/DDBJ databases">
        <title>Pathogen: clinical or host-associated sample.</title>
        <authorList>
            <person name="Hergert J."/>
            <person name="Casey R."/>
            <person name="Wagner J."/>
            <person name="Young E.L."/>
            <person name="Oakeson K.F."/>
        </authorList>
    </citation>
    <scope>NUCLEOTIDE SEQUENCE</scope>
    <source>
        <strain evidence="2">2022CK-00830</strain>
    </source>
</reference>